<evidence type="ECO:0000313" key="3">
    <source>
        <dbReference type="Proteomes" id="UP000006753"/>
    </source>
</evidence>
<evidence type="ECO:0000313" key="2">
    <source>
        <dbReference type="EMBL" id="EKD17912.1"/>
    </source>
</evidence>
<accession>K1WZ55</accession>
<dbReference type="EMBL" id="JH921434">
    <property type="protein sequence ID" value="EKD17912.1"/>
    <property type="molecule type" value="Genomic_DNA"/>
</dbReference>
<dbReference type="Proteomes" id="UP000006753">
    <property type="component" value="Unassembled WGS sequence"/>
</dbReference>
<reference evidence="2 3" key="1">
    <citation type="journal article" date="2012" name="BMC Genomics">
        <title>Sequencing the genome of Marssonina brunnea reveals fungus-poplar co-evolution.</title>
        <authorList>
            <person name="Zhu S."/>
            <person name="Cao Y.-Z."/>
            <person name="Jiang C."/>
            <person name="Tan B.-Y."/>
            <person name="Wang Z."/>
            <person name="Feng S."/>
            <person name="Zhang L."/>
            <person name="Su X.-H."/>
            <person name="Brejova B."/>
            <person name="Vinar T."/>
            <person name="Xu M."/>
            <person name="Wang M.-X."/>
            <person name="Zhang S.-G."/>
            <person name="Huang M.-R."/>
            <person name="Wu R."/>
            <person name="Zhou Y."/>
        </authorList>
    </citation>
    <scope>NUCLEOTIDE SEQUENCE [LARGE SCALE GENOMIC DNA]</scope>
    <source>
        <strain evidence="2 3">MB_m1</strain>
    </source>
</reference>
<protein>
    <submittedName>
        <fullName evidence="2">Uncharacterized protein</fullName>
    </submittedName>
</protein>
<feature type="compositionally biased region" description="Basic and acidic residues" evidence="1">
    <location>
        <begin position="179"/>
        <end position="192"/>
    </location>
</feature>
<proteinExistence type="predicted"/>
<dbReference type="KEGG" id="mbe:MBM_03684"/>
<gene>
    <name evidence="2" type="ORF">MBM_03684</name>
</gene>
<feature type="region of interest" description="Disordered" evidence="1">
    <location>
        <begin position="176"/>
        <end position="196"/>
    </location>
</feature>
<keyword evidence="3" id="KW-1185">Reference proteome</keyword>
<dbReference type="AlphaFoldDB" id="K1WZ55"/>
<dbReference type="InParanoid" id="K1WZ55"/>
<organism evidence="2 3">
    <name type="scientific">Marssonina brunnea f. sp. multigermtubi (strain MB_m1)</name>
    <name type="common">Marssonina leaf spot fungus</name>
    <dbReference type="NCBI Taxonomy" id="1072389"/>
    <lineage>
        <taxon>Eukaryota</taxon>
        <taxon>Fungi</taxon>
        <taxon>Dikarya</taxon>
        <taxon>Ascomycota</taxon>
        <taxon>Pezizomycotina</taxon>
        <taxon>Leotiomycetes</taxon>
        <taxon>Helotiales</taxon>
        <taxon>Drepanopezizaceae</taxon>
        <taxon>Drepanopeziza</taxon>
    </lineage>
</organism>
<evidence type="ECO:0000256" key="1">
    <source>
        <dbReference type="SAM" id="MobiDB-lite"/>
    </source>
</evidence>
<dbReference type="HOGENOM" id="CLU_692757_0_0_1"/>
<sequence length="398" mass="44714">MGPPDGRTTPYQRPAPLFCTSLLLSSLLHFLSFSDRAFARAYLLLRPRFQIYLILRAGAARHATLILFPDHRSVAEHSYAHPRARESQSSNPAWGNEATKPLILYLLVDPFTYASNLSSLPPKASTGWDHLALLPRSRIHRLRSADESKSIRRRRLRTAVDLTLIRCEPGFPSSCARTLSREQDKGRRDSPGPEHAAFRTVRHTRRKWKYLQYSYRTSTAIKAIVSTTWYVVKKVLGNGIIAVANKRREEKRREEKRKYTRPERRSVRLASIVTYTGSSIFSRSVRATNGGDDDVFGLGILKTILGKLSATLTLACLFQHNTSSLSHPTHNHGRKGKHSAFLTSHLRPNNPIQSNPIQSAPLSAPLPPPLPFFPSNHDLSGPLTLLHKSPLSNHSKPV</sequence>
<name>K1WZ55_MARBU</name>